<evidence type="ECO:0000313" key="3">
    <source>
        <dbReference type="Proteomes" id="UP001597040"/>
    </source>
</evidence>
<reference evidence="3" key="1">
    <citation type="journal article" date="2019" name="Int. J. Syst. Evol. Microbiol.">
        <title>The Global Catalogue of Microorganisms (GCM) 10K type strain sequencing project: providing services to taxonomists for standard genome sequencing and annotation.</title>
        <authorList>
            <consortium name="The Broad Institute Genomics Platform"/>
            <consortium name="The Broad Institute Genome Sequencing Center for Infectious Disease"/>
            <person name="Wu L."/>
            <person name="Ma J."/>
        </authorList>
    </citation>
    <scope>NUCLEOTIDE SEQUENCE [LARGE SCALE GENOMIC DNA]</scope>
    <source>
        <strain evidence="3">CCUG 56754</strain>
    </source>
</reference>
<keyword evidence="1" id="KW-0812">Transmembrane</keyword>
<gene>
    <name evidence="2" type="ORF">ACFQ3N_12695</name>
</gene>
<sequence>MLNEILLWMSLIAPWLSLFLMKTGAIKRFMPVAIFVTLLLMIIYEIAYTYDWWKLKEYILPWGYITHGSFAYGLFLVGTIWIFYFTYHNFKIYMITNIIIDAMFAFVFLPLTNWLGINELIKISNWGVYLIMLTLAVIIYLYQRWQEGIFKEDLN</sequence>
<evidence type="ECO:0000313" key="2">
    <source>
        <dbReference type="EMBL" id="MFD1039243.1"/>
    </source>
</evidence>
<proteinExistence type="predicted"/>
<feature type="transmembrane region" description="Helical" evidence="1">
    <location>
        <begin position="62"/>
        <end position="85"/>
    </location>
</feature>
<dbReference type="EMBL" id="JBHTKJ010000034">
    <property type="protein sequence ID" value="MFD1039243.1"/>
    <property type="molecule type" value="Genomic_DNA"/>
</dbReference>
<evidence type="ECO:0008006" key="4">
    <source>
        <dbReference type="Google" id="ProtNLM"/>
    </source>
</evidence>
<name>A0ABW3LMB9_9BACI</name>
<feature type="transmembrane region" description="Helical" evidence="1">
    <location>
        <begin position="123"/>
        <end position="142"/>
    </location>
</feature>
<keyword evidence="3" id="KW-1185">Reference proteome</keyword>
<feature type="transmembrane region" description="Helical" evidence="1">
    <location>
        <begin position="92"/>
        <end position="111"/>
    </location>
</feature>
<evidence type="ECO:0000256" key="1">
    <source>
        <dbReference type="SAM" id="Phobius"/>
    </source>
</evidence>
<comment type="caution">
    <text evidence="2">The sequence shown here is derived from an EMBL/GenBank/DDBJ whole genome shotgun (WGS) entry which is preliminary data.</text>
</comment>
<accession>A0ABW3LMB9</accession>
<feature type="transmembrane region" description="Helical" evidence="1">
    <location>
        <begin position="6"/>
        <end position="25"/>
    </location>
</feature>
<protein>
    <recommendedName>
        <fullName evidence="4">DUF1404 domain-containing protein</fullName>
    </recommendedName>
</protein>
<keyword evidence="1" id="KW-1133">Transmembrane helix</keyword>
<organism evidence="2 3">
    <name type="scientific">Virgibacillus byunsanensis</name>
    <dbReference type="NCBI Taxonomy" id="570945"/>
    <lineage>
        <taxon>Bacteria</taxon>
        <taxon>Bacillati</taxon>
        <taxon>Bacillota</taxon>
        <taxon>Bacilli</taxon>
        <taxon>Bacillales</taxon>
        <taxon>Bacillaceae</taxon>
        <taxon>Virgibacillus</taxon>
    </lineage>
</organism>
<dbReference type="RefSeq" id="WP_390362904.1">
    <property type="nucleotide sequence ID" value="NZ_JBHTKJ010000034.1"/>
</dbReference>
<feature type="transmembrane region" description="Helical" evidence="1">
    <location>
        <begin position="32"/>
        <end position="50"/>
    </location>
</feature>
<keyword evidence="1" id="KW-0472">Membrane</keyword>
<dbReference type="Proteomes" id="UP001597040">
    <property type="component" value="Unassembled WGS sequence"/>
</dbReference>